<dbReference type="PROSITE" id="PS00211">
    <property type="entry name" value="ABC_TRANSPORTER_1"/>
    <property type="match status" value="1"/>
</dbReference>
<dbReference type="GO" id="GO:0015833">
    <property type="term" value="P:peptide transport"/>
    <property type="evidence" value="ECO:0007669"/>
    <property type="project" value="InterPro"/>
</dbReference>
<protein>
    <submittedName>
        <fullName evidence="5">ABC transporter ATP-binding protein</fullName>
    </submittedName>
</protein>
<keyword evidence="2" id="KW-0547">Nucleotide-binding</keyword>
<accession>A0A7J3SPF6</accession>
<gene>
    <name evidence="5" type="ORF">ENW83_06100</name>
</gene>
<evidence type="ECO:0000313" key="5">
    <source>
        <dbReference type="EMBL" id="HGZ60749.1"/>
    </source>
</evidence>
<dbReference type="AlphaFoldDB" id="A0A7J3SPF6"/>
<dbReference type="Gene3D" id="3.40.50.300">
    <property type="entry name" value="P-loop containing nucleotide triphosphate hydrolases"/>
    <property type="match status" value="1"/>
</dbReference>
<keyword evidence="1" id="KW-0813">Transport</keyword>
<dbReference type="GO" id="GO:0016887">
    <property type="term" value="F:ATP hydrolysis activity"/>
    <property type="evidence" value="ECO:0007669"/>
    <property type="project" value="InterPro"/>
</dbReference>
<evidence type="ECO:0000256" key="2">
    <source>
        <dbReference type="ARBA" id="ARBA00022741"/>
    </source>
</evidence>
<dbReference type="PANTHER" id="PTHR43776">
    <property type="entry name" value="TRANSPORT ATP-BINDING PROTEIN"/>
    <property type="match status" value="1"/>
</dbReference>
<dbReference type="FunFam" id="3.40.50.300:FF:000016">
    <property type="entry name" value="Oligopeptide ABC transporter ATP-binding component"/>
    <property type="match status" value="1"/>
</dbReference>
<dbReference type="PROSITE" id="PS50893">
    <property type="entry name" value="ABC_TRANSPORTER_2"/>
    <property type="match status" value="1"/>
</dbReference>
<dbReference type="InterPro" id="IPR027417">
    <property type="entry name" value="P-loop_NTPase"/>
</dbReference>
<reference evidence="5" key="1">
    <citation type="journal article" date="2020" name="mSystems">
        <title>Genome- and Community-Level Interaction Insights into Carbon Utilization and Element Cycling Functions of Hydrothermarchaeota in Hydrothermal Sediment.</title>
        <authorList>
            <person name="Zhou Z."/>
            <person name="Liu Y."/>
            <person name="Xu W."/>
            <person name="Pan J."/>
            <person name="Luo Z.H."/>
            <person name="Li M."/>
        </authorList>
    </citation>
    <scope>NUCLEOTIDE SEQUENCE [LARGE SCALE GENOMIC DNA]</scope>
    <source>
        <strain evidence="5">SpSt-885</strain>
    </source>
</reference>
<dbReference type="EMBL" id="DTLS01000175">
    <property type="protein sequence ID" value="HGZ60749.1"/>
    <property type="molecule type" value="Genomic_DNA"/>
</dbReference>
<dbReference type="SUPFAM" id="SSF52540">
    <property type="entry name" value="P-loop containing nucleoside triphosphate hydrolases"/>
    <property type="match status" value="1"/>
</dbReference>
<feature type="domain" description="ABC transporter" evidence="4">
    <location>
        <begin position="2"/>
        <end position="253"/>
    </location>
</feature>
<dbReference type="SMART" id="SM00382">
    <property type="entry name" value="AAA"/>
    <property type="match status" value="1"/>
</dbReference>
<dbReference type="InterPro" id="IPR050319">
    <property type="entry name" value="ABC_transp_ATP-bind"/>
</dbReference>
<keyword evidence="3 5" id="KW-0067">ATP-binding</keyword>
<evidence type="ECO:0000256" key="3">
    <source>
        <dbReference type="ARBA" id="ARBA00022840"/>
    </source>
</evidence>
<dbReference type="InterPro" id="IPR003439">
    <property type="entry name" value="ABC_transporter-like_ATP-bd"/>
</dbReference>
<proteinExistence type="predicted"/>
<evidence type="ECO:0000259" key="4">
    <source>
        <dbReference type="PROSITE" id="PS50893"/>
    </source>
</evidence>
<organism evidence="5">
    <name type="scientific">Fervidicoccus fontis</name>
    <dbReference type="NCBI Taxonomy" id="683846"/>
    <lineage>
        <taxon>Archaea</taxon>
        <taxon>Thermoproteota</taxon>
        <taxon>Thermoprotei</taxon>
        <taxon>Fervidicoccales</taxon>
        <taxon>Fervidicoccaceae</taxon>
        <taxon>Fervidicoccus</taxon>
    </lineage>
</organism>
<dbReference type="GO" id="GO:0055085">
    <property type="term" value="P:transmembrane transport"/>
    <property type="evidence" value="ECO:0007669"/>
    <property type="project" value="UniProtKB-ARBA"/>
</dbReference>
<name>A0A7J3SPF6_9CREN</name>
<dbReference type="GO" id="GO:0005524">
    <property type="term" value="F:ATP binding"/>
    <property type="evidence" value="ECO:0007669"/>
    <property type="project" value="UniProtKB-KW"/>
</dbReference>
<dbReference type="CDD" id="cd03257">
    <property type="entry name" value="ABC_NikE_OppD_transporters"/>
    <property type="match status" value="1"/>
</dbReference>
<dbReference type="PANTHER" id="PTHR43776:SF8">
    <property type="entry name" value="ABC TRANSPORTER, ATP-BINDING PROTEIN"/>
    <property type="match status" value="1"/>
</dbReference>
<dbReference type="InterPro" id="IPR003593">
    <property type="entry name" value="AAA+_ATPase"/>
</dbReference>
<dbReference type="Pfam" id="PF08352">
    <property type="entry name" value="oligo_HPY"/>
    <property type="match status" value="1"/>
</dbReference>
<evidence type="ECO:0000256" key="1">
    <source>
        <dbReference type="ARBA" id="ARBA00022448"/>
    </source>
</evidence>
<dbReference type="InterPro" id="IPR017871">
    <property type="entry name" value="ABC_transporter-like_CS"/>
</dbReference>
<dbReference type="Pfam" id="PF00005">
    <property type="entry name" value="ABC_tran"/>
    <property type="match status" value="1"/>
</dbReference>
<dbReference type="NCBIfam" id="TIGR01727">
    <property type="entry name" value="oligo_HPY"/>
    <property type="match status" value="1"/>
</dbReference>
<comment type="caution">
    <text evidence="5">The sequence shown here is derived from an EMBL/GenBank/DDBJ whole genome shotgun (WGS) entry which is preliminary data.</text>
</comment>
<sequence length="324" mass="36358">MLRVRDLKKYFEISSLLGRSRAFVKAVDGVSFEIGDKEVFSLIGESGSGKTTTGRLILRLIEPTSGSINFMGKEIVGMGEEEMRRMRKDMQIIFQDPYASLNPRMRIGDAVAEPLIVSGLANEEEAKERAIEMLDRVGLIPGKEMAQRLPHNLSGGQRQRVAIARAMITRPKFIVADEAVSMLDMSIKASIVSLLESFRREVGLSMLFITHDISIAKLISDRVAIMYLGKIVEMGPMRRIIESPAHPYTKALLEAVPSVMRRKREKTIELKGEMPDPRNPPSGCRFSNRCPFANERCHREEPALVEIERGHFVSCHFPLPPASH</sequence>
<dbReference type="InterPro" id="IPR013563">
    <property type="entry name" value="Oligopep_ABC_C"/>
</dbReference>